<organism evidence="1">
    <name type="scientific">hydrocarbon metagenome</name>
    <dbReference type="NCBI Taxonomy" id="938273"/>
    <lineage>
        <taxon>unclassified sequences</taxon>
        <taxon>metagenomes</taxon>
        <taxon>ecological metagenomes</taxon>
    </lineage>
</organism>
<dbReference type="AlphaFoldDB" id="A0A0W8FAX4"/>
<evidence type="ECO:0000313" key="1">
    <source>
        <dbReference type="EMBL" id="KUG18016.1"/>
    </source>
</evidence>
<reference evidence="1" key="1">
    <citation type="journal article" date="2015" name="Proc. Natl. Acad. Sci. U.S.A.">
        <title>Networks of energetic and metabolic interactions define dynamics in microbial communities.</title>
        <authorList>
            <person name="Embree M."/>
            <person name="Liu J.K."/>
            <person name="Al-Bassam M.M."/>
            <person name="Zengler K."/>
        </authorList>
    </citation>
    <scope>NUCLEOTIDE SEQUENCE</scope>
</reference>
<protein>
    <submittedName>
        <fullName evidence="1">Uncharacterized protein</fullName>
    </submittedName>
</protein>
<comment type="caution">
    <text evidence="1">The sequence shown here is derived from an EMBL/GenBank/DDBJ whole genome shotgun (WGS) entry which is preliminary data.</text>
</comment>
<dbReference type="EMBL" id="LNQE01001406">
    <property type="protein sequence ID" value="KUG18016.1"/>
    <property type="molecule type" value="Genomic_DNA"/>
</dbReference>
<sequence length="58" mass="6604">MSRTGNIIAHFSFDSCAIPIQPFPQIMASARILPRLRVRTRGWRMMAAELEGPQVDYV</sequence>
<name>A0A0W8FAX4_9ZZZZ</name>
<accession>A0A0W8FAX4</accession>
<proteinExistence type="predicted"/>
<gene>
    <name evidence="1" type="ORF">ASZ90_012280</name>
</gene>